<dbReference type="PANTHER" id="PTHR35102:SF1">
    <property type="entry name" value="E3 UBIQUITIN-PROTEIN LIGASE"/>
    <property type="match status" value="1"/>
</dbReference>
<proteinExistence type="predicted"/>
<evidence type="ECO:0000313" key="4">
    <source>
        <dbReference type="Proteomes" id="UP000601099"/>
    </source>
</evidence>
<evidence type="ECO:0000256" key="1">
    <source>
        <dbReference type="SAM" id="Phobius"/>
    </source>
</evidence>
<comment type="caution">
    <text evidence="3">The sequence shown here is derived from an EMBL/GenBank/DDBJ whole genome shotgun (WGS) entry which is preliminary data.</text>
</comment>
<dbReference type="Proteomes" id="UP000601099">
    <property type="component" value="Unassembled WGS sequence"/>
</dbReference>
<dbReference type="PANTHER" id="PTHR35102">
    <property type="entry name" value="E3 UBIQUITIN-PROTEIN LIGASE"/>
    <property type="match status" value="1"/>
</dbReference>
<keyword evidence="4" id="KW-1185">Reference proteome</keyword>
<keyword evidence="1" id="KW-1133">Transmembrane helix</keyword>
<reference evidence="3 4" key="1">
    <citation type="submission" date="2020-11" db="EMBL/GenBank/DDBJ databases">
        <title>Hymenobacter sp.</title>
        <authorList>
            <person name="Kim M.K."/>
        </authorList>
    </citation>
    <scope>NUCLEOTIDE SEQUENCE [LARGE SCALE GENOMIC DNA]</scope>
    <source>
        <strain evidence="3 4">BT594</strain>
    </source>
</reference>
<name>A0ABS0L192_9BACT</name>
<accession>A0ABS0L192</accession>
<evidence type="ECO:0000313" key="3">
    <source>
        <dbReference type="EMBL" id="MBG8553887.1"/>
    </source>
</evidence>
<dbReference type="InterPro" id="IPR018639">
    <property type="entry name" value="DUF2062"/>
</dbReference>
<feature type="transmembrane region" description="Helical" evidence="1">
    <location>
        <begin position="133"/>
        <end position="154"/>
    </location>
</feature>
<dbReference type="EMBL" id="JADWYK010000005">
    <property type="protein sequence ID" value="MBG8553887.1"/>
    <property type="molecule type" value="Genomic_DNA"/>
</dbReference>
<protein>
    <submittedName>
        <fullName evidence="3">DUF2062 domain-containing protein</fullName>
    </submittedName>
</protein>
<organism evidence="3 4">
    <name type="scientific">Hymenobacter guriensis</name>
    <dbReference type="NCBI Taxonomy" id="2793065"/>
    <lineage>
        <taxon>Bacteria</taxon>
        <taxon>Pseudomonadati</taxon>
        <taxon>Bacteroidota</taxon>
        <taxon>Cytophagia</taxon>
        <taxon>Cytophagales</taxon>
        <taxon>Hymenobacteraceae</taxon>
        <taxon>Hymenobacter</taxon>
    </lineage>
</organism>
<dbReference type="Pfam" id="PF09835">
    <property type="entry name" value="DUF2062"/>
    <property type="match status" value="1"/>
</dbReference>
<keyword evidence="1" id="KW-0472">Membrane</keyword>
<sequence length="171" mass="18357">MSIPPAPVPESAPPGWLRRKLLMPLLNILKQGLTPRQLALTVALGISFGLVPLLGVTTLMATAVGLRLRLNVAALLLVSHLMSPLQLLALIPLLQWGARLLGGAGQSLSLARLQYYFNHDWAGGLSLLWRAELGALLLWAAASVPVVAVLYVALQPVFARLLARQAQARVE</sequence>
<keyword evidence="1" id="KW-0812">Transmembrane</keyword>
<feature type="transmembrane region" description="Helical" evidence="1">
    <location>
        <begin position="38"/>
        <end position="60"/>
    </location>
</feature>
<feature type="domain" description="DUF2062" evidence="2">
    <location>
        <begin position="25"/>
        <end position="164"/>
    </location>
</feature>
<evidence type="ECO:0000259" key="2">
    <source>
        <dbReference type="Pfam" id="PF09835"/>
    </source>
</evidence>
<gene>
    <name evidence="3" type="ORF">I5L79_10035</name>
</gene>
<dbReference type="RefSeq" id="WP_196954912.1">
    <property type="nucleotide sequence ID" value="NZ_JADWYK010000005.1"/>
</dbReference>
<feature type="transmembrane region" description="Helical" evidence="1">
    <location>
        <begin position="72"/>
        <end position="94"/>
    </location>
</feature>